<comment type="caution">
    <text evidence="1">The sequence shown here is derived from an EMBL/GenBank/DDBJ whole genome shotgun (WGS) entry which is preliminary data.</text>
</comment>
<evidence type="ECO:0000313" key="1">
    <source>
        <dbReference type="EMBL" id="MEM5497123.1"/>
    </source>
</evidence>
<proteinExistence type="predicted"/>
<reference evidence="1 2" key="1">
    <citation type="submission" date="2024-03" db="EMBL/GenBank/DDBJ databases">
        <title>Community enrichment and isolation of bacterial strains for fucoidan degradation.</title>
        <authorList>
            <person name="Sichert A."/>
        </authorList>
    </citation>
    <scope>NUCLEOTIDE SEQUENCE [LARGE SCALE GENOMIC DNA]</scope>
    <source>
        <strain evidence="1 2">AS12</strain>
    </source>
</reference>
<protein>
    <submittedName>
        <fullName evidence="1">Uncharacterized protein</fullName>
    </submittedName>
</protein>
<dbReference type="Proteomes" id="UP001461163">
    <property type="component" value="Unassembled WGS sequence"/>
</dbReference>
<dbReference type="EMBL" id="JBBMQS010000003">
    <property type="protein sequence ID" value="MEM5497123.1"/>
    <property type="molecule type" value="Genomic_DNA"/>
</dbReference>
<dbReference type="RefSeq" id="WP_342881275.1">
    <property type="nucleotide sequence ID" value="NZ_JBBMQS010000003.1"/>
</dbReference>
<keyword evidence="2" id="KW-1185">Reference proteome</keyword>
<organism evidence="1 2">
    <name type="scientific">Paraglaciecola mesophila</name>
    <dbReference type="NCBI Taxonomy" id="197222"/>
    <lineage>
        <taxon>Bacteria</taxon>
        <taxon>Pseudomonadati</taxon>
        <taxon>Pseudomonadota</taxon>
        <taxon>Gammaproteobacteria</taxon>
        <taxon>Alteromonadales</taxon>
        <taxon>Alteromonadaceae</taxon>
        <taxon>Paraglaciecola</taxon>
    </lineage>
</organism>
<evidence type="ECO:0000313" key="2">
    <source>
        <dbReference type="Proteomes" id="UP001461163"/>
    </source>
</evidence>
<sequence>MRKLALNHQFTPPELVSINQTLATLLADESLDEKSFHSISIQRDACIKEYLDTLEPIQKAEFCKAEIEINDVLVQLAQQLFDTSLKQLSGLIRGRKAVKKYY</sequence>
<name>A0ABU9STA7_9ALTE</name>
<gene>
    <name evidence="1" type="ORF">WNY77_06935</name>
</gene>
<accession>A0ABU9STA7</accession>